<evidence type="ECO:0000313" key="1">
    <source>
        <dbReference type="EMBL" id="PKU24915.1"/>
    </source>
</evidence>
<dbReference type="EMBL" id="PIUM01000007">
    <property type="protein sequence ID" value="PKU24915.1"/>
    <property type="molecule type" value="Genomic_DNA"/>
</dbReference>
<protein>
    <recommendedName>
        <fullName evidence="3">C_GCAxxG_C_C family protein</fullName>
    </recommendedName>
</protein>
<evidence type="ECO:0000313" key="2">
    <source>
        <dbReference type="Proteomes" id="UP000233293"/>
    </source>
</evidence>
<keyword evidence="2" id="KW-1185">Reference proteome</keyword>
<evidence type="ECO:0008006" key="3">
    <source>
        <dbReference type="Google" id="ProtNLM"/>
    </source>
</evidence>
<organism evidence="1 2">
    <name type="scientific">Telmatospirillum siberiense</name>
    <dbReference type="NCBI Taxonomy" id="382514"/>
    <lineage>
        <taxon>Bacteria</taxon>
        <taxon>Pseudomonadati</taxon>
        <taxon>Pseudomonadota</taxon>
        <taxon>Alphaproteobacteria</taxon>
        <taxon>Rhodospirillales</taxon>
        <taxon>Rhodospirillaceae</taxon>
        <taxon>Telmatospirillum</taxon>
    </lineage>
</organism>
<dbReference type="InterPro" id="IPR036280">
    <property type="entry name" value="Multihaem_cyt_sf"/>
</dbReference>
<accession>A0A2N3PX10</accession>
<name>A0A2N3PX10_9PROT</name>
<reference evidence="2" key="1">
    <citation type="submission" date="2017-12" db="EMBL/GenBank/DDBJ databases">
        <title>Draft genome sequence of Telmatospirillum siberiense 26-4b1T, an acidotolerant peatland alphaproteobacterium potentially involved in sulfur cycling.</title>
        <authorList>
            <person name="Hausmann B."/>
            <person name="Pjevac P."/>
            <person name="Schreck K."/>
            <person name="Herbold C.W."/>
            <person name="Daims H."/>
            <person name="Wagner M."/>
            <person name="Pester M."/>
            <person name="Loy A."/>
        </authorList>
    </citation>
    <scope>NUCLEOTIDE SEQUENCE [LARGE SCALE GENOMIC DNA]</scope>
    <source>
        <strain evidence="2">26-4b1</strain>
    </source>
</reference>
<gene>
    <name evidence="1" type="ORF">CWS72_08530</name>
</gene>
<dbReference type="Pfam" id="PF09719">
    <property type="entry name" value="C_GCAxxG_C_C"/>
    <property type="match status" value="1"/>
</dbReference>
<dbReference type="RefSeq" id="WP_101250175.1">
    <property type="nucleotide sequence ID" value="NZ_PIUM01000007.1"/>
</dbReference>
<dbReference type="Proteomes" id="UP000233293">
    <property type="component" value="Unassembled WGS sequence"/>
</dbReference>
<dbReference type="AlphaFoldDB" id="A0A2N3PX10"/>
<sequence length="151" mass="16395">MADEEFRIFELSLQGFGCSQVLVLMALEAQGRDDPLLVRAMSGLLGGMGCGRTCGTLAGACCVLGMYAGRGGVEEREDDALPIMQAELVDWFEAEYGVRYGGINCDDIIEKDPGLRLSRCPPLIVETFRKVMEILARHDYSPDGRAGGGRE</sequence>
<dbReference type="InterPro" id="IPR010181">
    <property type="entry name" value="CGCAxxGCC_motif"/>
</dbReference>
<dbReference type="OrthoDB" id="163426at2"/>
<comment type="caution">
    <text evidence="1">The sequence shown here is derived from an EMBL/GenBank/DDBJ whole genome shotgun (WGS) entry which is preliminary data.</text>
</comment>
<dbReference type="SUPFAM" id="SSF48695">
    <property type="entry name" value="Multiheme cytochromes"/>
    <property type="match status" value="1"/>
</dbReference>
<dbReference type="NCBIfam" id="NF045669">
    <property type="entry name" value="DVU1555_fam_CGA"/>
    <property type="match status" value="1"/>
</dbReference>
<proteinExistence type="predicted"/>